<dbReference type="Proteomes" id="UP000016931">
    <property type="component" value="Unassembled WGS sequence"/>
</dbReference>
<accession>N1QJU1</accession>
<evidence type="ECO:0000313" key="1">
    <source>
        <dbReference type="EMBL" id="EMF17470.1"/>
    </source>
</evidence>
<dbReference type="HOGENOM" id="CLU_1289655_0_0_1"/>
<sequence>MPAASALPAALPSATGHATRRLSSFASLLSGVTMTSSMAVVRGKVDAVVGRPARFMLEASCMQLQASIQRLCVRSCPALLPCCRRRETLQWLGWQLSRNVGLTHIRGREEGREALLLAISYDKLATTGRPVPWLECENVQCLKFSRFFGPTSTTKLPFSSCWSAMGTPTNDSRWLNNDCNVGAAAAAASSSSFSRKESFFFAAEGNALSPIEVQ</sequence>
<protein>
    <submittedName>
        <fullName evidence="1">Uncharacterized protein</fullName>
    </submittedName>
</protein>
<dbReference type="AlphaFoldDB" id="N1QJU1"/>
<organism evidence="1 2">
    <name type="scientific">Sphaerulina musiva (strain SO2202)</name>
    <name type="common">Poplar stem canker fungus</name>
    <name type="synonym">Septoria musiva</name>
    <dbReference type="NCBI Taxonomy" id="692275"/>
    <lineage>
        <taxon>Eukaryota</taxon>
        <taxon>Fungi</taxon>
        <taxon>Dikarya</taxon>
        <taxon>Ascomycota</taxon>
        <taxon>Pezizomycotina</taxon>
        <taxon>Dothideomycetes</taxon>
        <taxon>Dothideomycetidae</taxon>
        <taxon>Mycosphaerellales</taxon>
        <taxon>Mycosphaerellaceae</taxon>
        <taxon>Sphaerulina</taxon>
    </lineage>
</organism>
<dbReference type="EMBL" id="KB456260">
    <property type="protein sequence ID" value="EMF17470.1"/>
    <property type="molecule type" value="Genomic_DNA"/>
</dbReference>
<reference evidence="1 2" key="1">
    <citation type="journal article" date="2012" name="PLoS Pathog.">
        <title>Diverse lifestyles and strategies of plant pathogenesis encoded in the genomes of eighteen Dothideomycetes fungi.</title>
        <authorList>
            <person name="Ohm R.A."/>
            <person name="Feau N."/>
            <person name="Henrissat B."/>
            <person name="Schoch C.L."/>
            <person name="Horwitz B.A."/>
            <person name="Barry K.W."/>
            <person name="Condon B.J."/>
            <person name="Copeland A.C."/>
            <person name="Dhillon B."/>
            <person name="Glaser F."/>
            <person name="Hesse C.N."/>
            <person name="Kosti I."/>
            <person name="LaButti K."/>
            <person name="Lindquist E.A."/>
            <person name="Lucas S."/>
            <person name="Salamov A.A."/>
            <person name="Bradshaw R.E."/>
            <person name="Ciuffetti L."/>
            <person name="Hamelin R.C."/>
            <person name="Kema G.H.J."/>
            <person name="Lawrence C."/>
            <person name="Scott J.A."/>
            <person name="Spatafora J.W."/>
            <person name="Turgeon B.G."/>
            <person name="de Wit P.J.G.M."/>
            <person name="Zhong S."/>
            <person name="Goodwin S.B."/>
            <person name="Grigoriev I.V."/>
        </authorList>
    </citation>
    <scope>NUCLEOTIDE SEQUENCE [LARGE SCALE GENOMIC DNA]</scope>
    <source>
        <strain evidence="1 2">SO2202</strain>
    </source>
</reference>
<name>N1QJU1_SPHMS</name>
<dbReference type="GeneID" id="27897686"/>
<proteinExistence type="predicted"/>
<evidence type="ECO:0000313" key="2">
    <source>
        <dbReference type="Proteomes" id="UP000016931"/>
    </source>
</evidence>
<dbReference type="RefSeq" id="XP_016765591.1">
    <property type="nucleotide sequence ID" value="XM_016900549.1"/>
</dbReference>
<gene>
    <name evidence="1" type="ORF">SEPMUDRAFT_104718</name>
</gene>
<keyword evidence="2" id="KW-1185">Reference proteome</keyword>